<gene>
    <name evidence="1" type="ORF">ACK3FC_03635</name>
</gene>
<dbReference type="EMBL" id="JBKAMQ010000002">
    <property type="protein sequence ID" value="MFN6506350.1"/>
    <property type="molecule type" value="Genomic_DNA"/>
</dbReference>
<proteinExistence type="predicted"/>
<name>A0ABW9KRB9_XANCT</name>
<comment type="caution">
    <text evidence="1">The sequence shown here is derived from an EMBL/GenBank/DDBJ whole genome shotgun (WGS) entry which is preliminary data.</text>
</comment>
<sequence length="148" mass="15573">MPANNQGGGLLSSAEIKAGTLSDSEAVSKGLVAAAVPAGLKEGMAYGDLRGKIISNNWLPKSHPNCKRGVIGADFERVCSSDPKLCRDCDDLPELSECSGDGHCLMEFSASDGSQVLTVATYGDIRDAKVEGETSGLRVSWWDAKPKK</sequence>
<protein>
    <submittedName>
        <fullName evidence="1">Uncharacterized protein</fullName>
    </submittedName>
</protein>
<organism evidence="1 2">
    <name type="scientific">Xanthomonas translucens pv. translucens</name>
    <dbReference type="NCBI Taxonomy" id="134875"/>
    <lineage>
        <taxon>Bacteria</taxon>
        <taxon>Pseudomonadati</taxon>
        <taxon>Pseudomonadota</taxon>
        <taxon>Gammaproteobacteria</taxon>
        <taxon>Lysobacterales</taxon>
        <taxon>Lysobacteraceae</taxon>
        <taxon>Xanthomonas</taxon>
        <taxon>Xanthomonas translucens group</taxon>
    </lineage>
</organism>
<accession>A0ABW9KRB9</accession>
<dbReference type="Proteomes" id="UP001635788">
    <property type="component" value="Unassembled WGS sequence"/>
</dbReference>
<evidence type="ECO:0000313" key="2">
    <source>
        <dbReference type="Proteomes" id="UP001635788"/>
    </source>
</evidence>
<evidence type="ECO:0000313" key="1">
    <source>
        <dbReference type="EMBL" id="MFN6506350.1"/>
    </source>
</evidence>
<reference evidence="1 2" key="1">
    <citation type="submission" date="2024-12" db="EMBL/GenBank/DDBJ databases">
        <authorList>
            <person name="Alaofin S."/>
            <person name="Velasco D."/>
            <person name="Li D."/>
            <person name="Baldwin T."/>
            <person name="Liu Z."/>
            <person name="Schachterle J.K."/>
        </authorList>
    </citation>
    <scope>NUCLEOTIDE SEQUENCE [LARGE SCALE GENOMIC DNA]</scope>
    <source>
        <strain evidence="1 2">B1</strain>
    </source>
</reference>
<dbReference type="RefSeq" id="WP_409554849.1">
    <property type="nucleotide sequence ID" value="NZ_JBKAMQ010000002.1"/>
</dbReference>
<keyword evidence="2" id="KW-1185">Reference proteome</keyword>